<dbReference type="InterPro" id="IPR052917">
    <property type="entry name" value="Stress-Dev_Protein"/>
</dbReference>
<dbReference type="Proteomes" id="UP000031366">
    <property type="component" value="Unassembled WGS sequence"/>
</dbReference>
<dbReference type="AlphaFoldDB" id="A0A0C1TYK1"/>
<dbReference type="EMBL" id="AYSO01000020">
    <property type="protein sequence ID" value="KIE44403.1"/>
    <property type="molecule type" value="Genomic_DNA"/>
</dbReference>
<name>A0A0C1TYK1_9CLOT</name>
<dbReference type="InterPro" id="IPR038725">
    <property type="entry name" value="YdaG_split_barrel_FMN-bd"/>
</dbReference>
<organism evidence="2 3">
    <name type="scientific">Clostridium argentinense CDC 2741</name>
    <dbReference type="NCBI Taxonomy" id="1418104"/>
    <lineage>
        <taxon>Bacteria</taxon>
        <taxon>Bacillati</taxon>
        <taxon>Bacillota</taxon>
        <taxon>Clostridia</taxon>
        <taxon>Eubacteriales</taxon>
        <taxon>Clostridiaceae</taxon>
        <taxon>Clostridium</taxon>
    </lineage>
</organism>
<reference evidence="2 3" key="1">
    <citation type="journal article" date="2015" name="Infect. Genet. Evol.">
        <title>Genomic sequences of six botulinum neurotoxin-producing strains representing three clostridial species illustrate the mobility and diversity of botulinum neurotoxin genes.</title>
        <authorList>
            <person name="Smith T.J."/>
            <person name="Hill K.K."/>
            <person name="Xie G."/>
            <person name="Foley B.T."/>
            <person name="Williamson C.H."/>
            <person name="Foster J.T."/>
            <person name="Johnson S.L."/>
            <person name="Chertkov O."/>
            <person name="Teshima H."/>
            <person name="Gibbons H.S."/>
            <person name="Johnsky L.A."/>
            <person name="Karavis M.A."/>
            <person name="Smith L.A."/>
        </authorList>
    </citation>
    <scope>NUCLEOTIDE SEQUENCE [LARGE SCALE GENOMIC DNA]</scope>
    <source>
        <strain evidence="2 3">CDC 2741</strain>
    </source>
</reference>
<dbReference type="PANTHER" id="PTHR34818">
    <property type="entry name" value="PROTEIN BLI-3"/>
    <property type="match status" value="1"/>
</dbReference>
<comment type="caution">
    <text evidence="2">The sequence shown here is derived from an EMBL/GenBank/DDBJ whole genome shotgun (WGS) entry which is preliminary data.</text>
</comment>
<accession>A0A0C1TYK1</accession>
<gene>
    <name evidence="2" type="ORF">U732_720</name>
</gene>
<dbReference type="SUPFAM" id="SSF50475">
    <property type="entry name" value="FMN-binding split barrel"/>
    <property type="match status" value="1"/>
</dbReference>
<feature type="domain" description="General stress protein FMN-binding split barrel" evidence="1">
    <location>
        <begin position="15"/>
        <end position="127"/>
    </location>
</feature>
<evidence type="ECO:0000313" key="3">
    <source>
        <dbReference type="Proteomes" id="UP000031366"/>
    </source>
</evidence>
<evidence type="ECO:0000259" key="1">
    <source>
        <dbReference type="Pfam" id="PF16242"/>
    </source>
</evidence>
<dbReference type="InterPro" id="IPR012349">
    <property type="entry name" value="Split_barrel_FMN-bd"/>
</dbReference>
<dbReference type="RefSeq" id="WP_039636762.1">
    <property type="nucleotide sequence ID" value="NZ_AYSO01000020.1"/>
</dbReference>
<dbReference type="STRING" id="29341.RSJ17_06400"/>
<sequence>MTKDLLIKAGELMERAEVATISSIDEDGYPRTATISNLKTEGINIAWFSTGTSSSKTKNFQRNCKASICYNVDHNNITSNGDITIVEDKNVKEELWQDWFIEHFPLGINDPEYCILKFETKYIQVWIDNIFEDLRFLN</sequence>
<dbReference type="Pfam" id="PF16242">
    <property type="entry name" value="Pyrid_ox_like"/>
    <property type="match status" value="1"/>
</dbReference>
<keyword evidence="3" id="KW-1185">Reference proteome</keyword>
<dbReference type="Gene3D" id="2.30.110.10">
    <property type="entry name" value="Electron Transport, Fmn-binding Protein, Chain A"/>
    <property type="match status" value="1"/>
</dbReference>
<proteinExistence type="predicted"/>
<evidence type="ECO:0000313" key="2">
    <source>
        <dbReference type="EMBL" id="KIE44403.1"/>
    </source>
</evidence>
<dbReference type="OrthoDB" id="1954371at2"/>
<dbReference type="PANTHER" id="PTHR34818:SF1">
    <property type="entry name" value="PROTEIN BLI-3"/>
    <property type="match status" value="1"/>
</dbReference>
<protein>
    <submittedName>
        <fullName evidence="2">Putative general stress protein</fullName>
    </submittedName>
</protein>